<evidence type="ECO:0000313" key="3">
    <source>
        <dbReference type="Proteomes" id="UP001523216"/>
    </source>
</evidence>
<comment type="caution">
    <text evidence="2">The sequence shown here is derived from an EMBL/GenBank/DDBJ whole genome shotgun (WGS) entry which is preliminary data.</text>
</comment>
<accession>A0ABT0XUT1</accession>
<evidence type="ECO:0000259" key="1">
    <source>
        <dbReference type="PROSITE" id="PS51186"/>
    </source>
</evidence>
<protein>
    <submittedName>
        <fullName evidence="2">GNAT family N-acetyltransferase</fullName>
    </submittedName>
</protein>
<evidence type="ECO:0000313" key="2">
    <source>
        <dbReference type="EMBL" id="MCM4077502.1"/>
    </source>
</evidence>
<dbReference type="RefSeq" id="WP_251797376.1">
    <property type="nucleotide sequence ID" value="NZ_JAMQOL010000010.1"/>
</dbReference>
<feature type="domain" description="N-acetyltransferase" evidence="1">
    <location>
        <begin position="122"/>
        <end position="254"/>
    </location>
</feature>
<dbReference type="PROSITE" id="PS51186">
    <property type="entry name" value="GNAT"/>
    <property type="match status" value="1"/>
</dbReference>
<dbReference type="EMBL" id="JAMQOL010000010">
    <property type="protein sequence ID" value="MCM4077502.1"/>
    <property type="molecule type" value="Genomic_DNA"/>
</dbReference>
<dbReference type="SUPFAM" id="SSF55729">
    <property type="entry name" value="Acyl-CoA N-acyltransferases (Nat)"/>
    <property type="match status" value="1"/>
</dbReference>
<name>A0ABT0XUT1_9ACTN</name>
<dbReference type="InterPro" id="IPR016181">
    <property type="entry name" value="Acyl_CoA_acyltransferase"/>
</dbReference>
<dbReference type="CDD" id="cd04301">
    <property type="entry name" value="NAT_SF"/>
    <property type="match status" value="1"/>
</dbReference>
<dbReference type="Proteomes" id="UP001523216">
    <property type="component" value="Unassembled WGS sequence"/>
</dbReference>
<organism evidence="2 3">
    <name type="scientific">Paractinoplanes hotanensis</name>
    <dbReference type="NCBI Taxonomy" id="2906497"/>
    <lineage>
        <taxon>Bacteria</taxon>
        <taxon>Bacillati</taxon>
        <taxon>Actinomycetota</taxon>
        <taxon>Actinomycetes</taxon>
        <taxon>Micromonosporales</taxon>
        <taxon>Micromonosporaceae</taxon>
        <taxon>Paractinoplanes</taxon>
    </lineage>
</organism>
<proteinExistence type="predicted"/>
<keyword evidence="3" id="KW-1185">Reference proteome</keyword>
<dbReference type="Gene3D" id="3.40.630.30">
    <property type="match status" value="1"/>
</dbReference>
<reference evidence="2 3" key="1">
    <citation type="submission" date="2022-06" db="EMBL/GenBank/DDBJ databases">
        <title>Actinoplanes abujensis sp. nov., isolated from Nigerian arid soil.</title>
        <authorList>
            <person name="Ding P."/>
        </authorList>
    </citation>
    <scope>NUCLEOTIDE SEQUENCE [LARGE SCALE GENOMIC DNA]</scope>
    <source>
        <strain evidence="3">TRM88002</strain>
    </source>
</reference>
<sequence length="254" mass="26664">MTLVDTADIAARAWLGALKLLAGSQRDGWFSQTPGGTAEIVTGAPFPSLNGVAAITRDPSPDEIAELAASPRLNDVAWTIHVRGDDVDQRIVGVADKHGLTGSMPLPFMVRELTAADAADVPTARRITSSDSMSYQRTMAAGFEAPEPLFTIFAEPAVVELPGASGYLVEVDGVPVATSFGLLVGDQVGVFNIAVPPAFRRKGYGRVATAAVLRDAYAAGARTAFLHATPDGFPLYRAMGFELAENWTVFASGA</sequence>
<gene>
    <name evidence="2" type="ORF">LXN57_07995</name>
</gene>
<dbReference type="InterPro" id="IPR000182">
    <property type="entry name" value="GNAT_dom"/>
</dbReference>
<dbReference type="Pfam" id="PF00583">
    <property type="entry name" value="Acetyltransf_1"/>
    <property type="match status" value="1"/>
</dbReference>